<dbReference type="SUPFAM" id="SSF53098">
    <property type="entry name" value="Ribonuclease H-like"/>
    <property type="match status" value="1"/>
</dbReference>
<feature type="non-terminal residue" evidence="2">
    <location>
        <position position="1"/>
    </location>
</feature>
<protein>
    <recommendedName>
        <fullName evidence="1">RNase H type-1 domain-containing protein</fullName>
    </recommendedName>
</protein>
<evidence type="ECO:0000313" key="2">
    <source>
        <dbReference type="EMBL" id="VFQ95773.1"/>
    </source>
</evidence>
<evidence type="ECO:0000259" key="1">
    <source>
        <dbReference type="Pfam" id="PF13456"/>
    </source>
</evidence>
<dbReference type="InterPro" id="IPR036397">
    <property type="entry name" value="RNaseH_sf"/>
</dbReference>
<dbReference type="Gene3D" id="3.30.420.10">
    <property type="entry name" value="Ribonuclease H-like superfamily/Ribonuclease H"/>
    <property type="match status" value="1"/>
</dbReference>
<sequence length="130" mass="14632">EKMCSNGLFKIKKVYELIQEDGSHCWSSDYIWQPKQSAGGAILRNGKGTFMASITTNLNSTDIFAAELENIINAIQWAQNKVTTPLILHTDCKAITEALYTDRACISPTLKKFKDLVQETNLIVKHVQRD</sequence>
<dbReference type="PANTHER" id="PTHR47723:SF19">
    <property type="entry name" value="POLYNUCLEOTIDYL TRANSFERASE, RIBONUCLEASE H-LIKE SUPERFAMILY PROTEIN"/>
    <property type="match status" value="1"/>
</dbReference>
<dbReference type="InterPro" id="IPR044730">
    <property type="entry name" value="RNase_H-like_dom_plant"/>
</dbReference>
<dbReference type="Pfam" id="PF13456">
    <property type="entry name" value="RVT_3"/>
    <property type="match status" value="1"/>
</dbReference>
<dbReference type="AlphaFoldDB" id="A0A484N3T3"/>
<dbReference type="EMBL" id="OOIL02005671">
    <property type="protein sequence ID" value="VFQ95773.1"/>
    <property type="molecule type" value="Genomic_DNA"/>
</dbReference>
<reference evidence="2 3" key="1">
    <citation type="submission" date="2018-04" db="EMBL/GenBank/DDBJ databases">
        <authorList>
            <person name="Vogel A."/>
        </authorList>
    </citation>
    <scope>NUCLEOTIDE SEQUENCE [LARGE SCALE GENOMIC DNA]</scope>
</reference>
<feature type="domain" description="RNase H type-1" evidence="1">
    <location>
        <begin position="34"/>
        <end position="117"/>
    </location>
</feature>
<dbReference type="InterPro" id="IPR012337">
    <property type="entry name" value="RNaseH-like_sf"/>
</dbReference>
<keyword evidence="3" id="KW-1185">Reference proteome</keyword>
<dbReference type="GO" id="GO:0004523">
    <property type="term" value="F:RNA-DNA hybrid ribonuclease activity"/>
    <property type="evidence" value="ECO:0007669"/>
    <property type="project" value="InterPro"/>
</dbReference>
<dbReference type="InterPro" id="IPR053151">
    <property type="entry name" value="RNase_H-like"/>
</dbReference>
<name>A0A484N3T3_9ASTE</name>
<proteinExistence type="predicted"/>
<dbReference type="PANTHER" id="PTHR47723">
    <property type="entry name" value="OS05G0353850 PROTEIN"/>
    <property type="match status" value="1"/>
</dbReference>
<dbReference type="Proteomes" id="UP000595140">
    <property type="component" value="Unassembled WGS sequence"/>
</dbReference>
<accession>A0A484N3T3</accession>
<dbReference type="CDD" id="cd06222">
    <property type="entry name" value="RNase_H_like"/>
    <property type="match status" value="1"/>
</dbReference>
<gene>
    <name evidence="2" type="ORF">CCAM_LOCUS37549</name>
</gene>
<feature type="non-terminal residue" evidence="2">
    <location>
        <position position="130"/>
    </location>
</feature>
<organism evidence="2 3">
    <name type="scientific">Cuscuta campestris</name>
    <dbReference type="NCBI Taxonomy" id="132261"/>
    <lineage>
        <taxon>Eukaryota</taxon>
        <taxon>Viridiplantae</taxon>
        <taxon>Streptophyta</taxon>
        <taxon>Embryophyta</taxon>
        <taxon>Tracheophyta</taxon>
        <taxon>Spermatophyta</taxon>
        <taxon>Magnoliopsida</taxon>
        <taxon>eudicotyledons</taxon>
        <taxon>Gunneridae</taxon>
        <taxon>Pentapetalae</taxon>
        <taxon>asterids</taxon>
        <taxon>lamiids</taxon>
        <taxon>Solanales</taxon>
        <taxon>Convolvulaceae</taxon>
        <taxon>Cuscuteae</taxon>
        <taxon>Cuscuta</taxon>
        <taxon>Cuscuta subgen. Grammica</taxon>
        <taxon>Cuscuta sect. Cleistogrammica</taxon>
    </lineage>
</organism>
<evidence type="ECO:0000313" key="3">
    <source>
        <dbReference type="Proteomes" id="UP000595140"/>
    </source>
</evidence>
<dbReference type="GO" id="GO:0003676">
    <property type="term" value="F:nucleic acid binding"/>
    <property type="evidence" value="ECO:0007669"/>
    <property type="project" value="InterPro"/>
</dbReference>
<dbReference type="InterPro" id="IPR002156">
    <property type="entry name" value="RNaseH_domain"/>
</dbReference>